<evidence type="ECO:0000313" key="2">
    <source>
        <dbReference type="EMBL" id="PWV88414.1"/>
    </source>
</evidence>
<dbReference type="RefSeq" id="WP_110047654.1">
    <property type="nucleotide sequence ID" value="NZ_CP054609.1"/>
</dbReference>
<gene>
    <name evidence="2" type="ORF">DFQ01_15414</name>
</gene>
<protein>
    <submittedName>
        <fullName evidence="2">Uncharacterized protein YrrD</fullName>
    </submittedName>
</protein>
<dbReference type="EMBL" id="QGTQ01000054">
    <property type="protein sequence ID" value="PWV88414.1"/>
    <property type="molecule type" value="Genomic_DNA"/>
</dbReference>
<dbReference type="SUPFAM" id="SSF50346">
    <property type="entry name" value="PRC-barrel domain"/>
    <property type="match status" value="1"/>
</dbReference>
<comment type="caution">
    <text evidence="2">The sequence shown here is derived from an EMBL/GenBank/DDBJ whole genome shotgun (WGS) entry which is preliminary data.</text>
</comment>
<dbReference type="Pfam" id="PF05239">
    <property type="entry name" value="PRC"/>
    <property type="match status" value="1"/>
</dbReference>
<accession>A0A2V2YAL8</accession>
<dbReference type="AlphaFoldDB" id="A0A2V2YAL8"/>
<keyword evidence="3" id="KW-1185">Reference proteome</keyword>
<dbReference type="InterPro" id="IPR011033">
    <property type="entry name" value="PRC_barrel-like_sf"/>
</dbReference>
<organism evidence="2 3">
    <name type="scientific">Paenibacillus cellulosilyticus</name>
    <dbReference type="NCBI Taxonomy" id="375489"/>
    <lineage>
        <taxon>Bacteria</taxon>
        <taxon>Bacillati</taxon>
        <taxon>Bacillota</taxon>
        <taxon>Bacilli</taxon>
        <taxon>Bacillales</taxon>
        <taxon>Paenibacillaceae</taxon>
        <taxon>Paenibacillus</taxon>
    </lineage>
</organism>
<evidence type="ECO:0000313" key="3">
    <source>
        <dbReference type="Proteomes" id="UP000246635"/>
    </source>
</evidence>
<dbReference type="InterPro" id="IPR027275">
    <property type="entry name" value="PRC-brl_dom"/>
</dbReference>
<evidence type="ECO:0000259" key="1">
    <source>
        <dbReference type="Pfam" id="PF05239"/>
    </source>
</evidence>
<dbReference type="Gene3D" id="2.30.30.240">
    <property type="entry name" value="PRC-barrel domain"/>
    <property type="match status" value="1"/>
</dbReference>
<reference evidence="2 3" key="1">
    <citation type="submission" date="2018-05" db="EMBL/GenBank/DDBJ databases">
        <title>Genomic Encyclopedia of Type Strains, Phase III (KMG-III): the genomes of soil and plant-associated and newly described type strains.</title>
        <authorList>
            <person name="Whitman W."/>
        </authorList>
    </citation>
    <scope>NUCLEOTIDE SEQUENCE [LARGE SCALE GENOMIC DNA]</scope>
    <source>
        <strain evidence="2 3">CECT 5696</strain>
    </source>
</reference>
<dbReference type="OrthoDB" id="1707618at2"/>
<dbReference type="Proteomes" id="UP000246635">
    <property type="component" value="Unassembled WGS sequence"/>
</dbReference>
<feature type="domain" description="PRC-barrel" evidence="1">
    <location>
        <begin position="2"/>
        <end position="72"/>
    </location>
</feature>
<sequence>MIKLQQLIGLPVVDLRTGRQAGKVKDAWFDEQWMMQGVVLEAGKWLSSKDRIVHWNRVASCGEDAVLIDGAEAVVVKDKTASGRCFQTGHPKLKDLPVVTVGGTQLGRLSDVYFEPIQGTQIVGYELTDGFISDLLEGRKWLRAPKESETVLLGEDAIIVPACCEAQLLPVAPSDSDIGRNER</sequence>
<proteinExistence type="predicted"/>
<name>A0A2V2YAL8_9BACL</name>